<name>A0A0D5CJL9_9MICO</name>
<keyword evidence="1" id="KW-0805">Transcription regulation</keyword>
<evidence type="ECO:0000259" key="5">
    <source>
        <dbReference type="PROSITE" id="PS50977"/>
    </source>
</evidence>
<dbReference type="Proteomes" id="UP000032604">
    <property type="component" value="Chromosome"/>
</dbReference>
<dbReference type="EMBL" id="CP011043">
    <property type="protein sequence ID" value="AJW79838.1"/>
    <property type="molecule type" value="Genomic_DNA"/>
</dbReference>
<dbReference type="InterPro" id="IPR009057">
    <property type="entry name" value="Homeodomain-like_sf"/>
</dbReference>
<dbReference type="HOGENOM" id="CLU_069356_25_3_11"/>
<keyword evidence="2 4" id="KW-0238">DNA-binding</keyword>
<dbReference type="SUPFAM" id="SSF46689">
    <property type="entry name" value="Homeodomain-like"/>
    <property type="match status" value="1"/>
</dbReference>
<evidence type="ECO:0000313" key="6">
    <source>
        <dbReference type="EMBL" id="AJW79838.1"/>
    </source>
</evidence>
<feature type="DNA-binding region" description="H-T-H motif" evidence="4">
    <location>
        <begin position="41"/>
        <end position="60"/>
    </location>
</feature>
<dbReference type="Gene3D" id="1.10.10.60">
    <property type="entry name" value="Homeodomain-like"/>
    <property type="match status" value="1"/>
</dbReference>
<sequence length="208" mass="21880">MDTPAAAPRPRTGRPVDRSGDAAILAAALDLVAERDYDGMALDEVAARTGRAKTTIYRRWATKEDLVLAAVRSVGGPPEAEALPDTGSLRDDLLAVVDSTWLGGPDRRAAVFAGLAPAMRGSERLARAIRSEVTDPYVEVHGRLLRRAIERGEAPARSDAALAVLAEVVPAMSTQRLAAGRGPVRRAFFVTVIDEVLLPALGVPGAAG</sequence>
<dbReference type="Gene3D" id="1.10.357.10">
    <property type="entry name" value="Tetracycline Repressor, domain 2"/>
    <property type="match status" value="1"/>
</dbReference>
<proteinExistence type="predicted"/>
<dbReference type="GO" id="GO:0000976">
    <property type="term" value="F:transcription cis-regulatory region binding"/>
    <property type="evidence" value="ECO:0007669"/>
    <property type="project" value="TreeGrafter"/>
</dbReference>
<dbReference type="AlphaFoldDB" id="A0A0D5CJL9"/>
<dbReference type="RefSeq" id="WP_045529404.1">
    <property type="nucleotide sequence ID" value="NZ_CP011043.1"/>
</dbReference>
<keyword evidence="3" id="KW-0804">Transcription</keyword>
<dbReference type="PRINTS" id="PR00455">
    <property type="entry name" value="HTHTETR"/>
</dbReference>
<evidence type="ECO:0000256" key="4">
    <source>
        <dbReference type="PROSITE-ProRule" id="PRU00335"/>
    </source>
</evidence>
<dbReference type="PANTHER" id="PTHR30055:SF149">
    <property type="entry name" value="TETR-FAMILY TRANSCRIPTIONAL REGULATOR"/>
    <property type="match status" value="1"/>
</dbReference>
<evidence type="ECO:0000256" key="1">
    <source>
        <dbReference type="ARBA" id="ARBA00023015"/>
    </source>
</evidence>
<dbReference type="InterPro" id="IPR050109">
    <property type="entry name" value="HTH-type_TetR-like_transc_reg"/>
</dbReference>
<feature type="domain" description="HTH tetR-type" evidence="5">
    <location>
        <begin position="18"/>
        <end position="78"/>
    </location>
</feature>
<dbReference type="InterPro" id="IPR011075">
    <property type="entry name" value="TetR_C"/>
</dbReference>
<dbReference type="InterPro" id="IPR001647">
    <property type="entry name" value="HTH_TetR"/>
</dbReference>
<reference evidence="6 7" key="1">
    <citation type="journal article" date="2015" name="Genome Announc.">
        <title>Complete Genome Sequence of Clavibacter michiganensis subsp. insidiosus R1-1 Using PacBio Single-Molecule Real-Time Technology.</title>
        <authorList>
            <person name="Lu Y."/>
            <person name="Samac D.A."/>
            <person name="Glazebrook J."/>
            <person name="Ishimaru C.A."/>
        </authorList>
    </citation>
    <scope>NUCLEOTIDE SEQUENCE [LARGE SCALE GENOMIC DNA]</scope>
    <source>
        <strain evidence="6 7">R1-1</strain>
    </source>
</reference>
<organism evidence="6 7">
    <name type="scientific">Clavibacter michiganensis subsp. insidiosus</name>
    <dbReference type="NCBI Taxonomy" id="33014"/>
    <lineage>
        <taxon>Bacteria</taxon>
        <taxon>Bacillati</taxon>
        <taxon>Actinomycetota</taxon>
        <taxon>Actinomycetes</taxon>
        <taxon>Micrococcales</taxon>
        <taxon>Microbacteriaceae</taxon>
        <taxon>Clavibacter</taxon>
    </lineage>
</organism>
<evidence type="ECO:0000313" key="7">
    <source>
        <dbReference type="Proteomes" id="UP000032604"/>
    </source>
</evidence>
<dbReference type="PROSITE" id="PS50977">
    <property type="entry name" value="HTH_TETR_2"/>
    <property type="match status" value="1"/>
</dbReference>
<evidence type="ECO:0000256" key="2">
    <source>
        <dbReference type="ARBA" id="ARBA00023125"/>
    </source>
</evidence>
<accession>A0A0D5CJL9</accession>
<dbReference type="GO" id="GO:0003700">
    <property type="term" value="F:DNA-binding transcription factor activity"/>
    <property type="evidence" value="ECO:0007669"/>
    <property type="project" value="TreeGrafter"/>
</dbReference>
<dbReference type="PANTHER" id="PTHR30055">
    <property type="entry name" value="HTH-TYPE TRANSCRIPTIONAL REGULATOR RUTR"/>
    <property type="match status" value="1"/>
</dbReference>
<protein>
    <recommendedName>
        <fullName evidence="5">HTH tetR-type domain-containing protein</fullName>
    </recommendedName>
</protein>
<dbReference type="PATRIC" id="fig|33014.5.peg.2585"/>
<gene>
    <name evidence="6" type="ORF">VO01_12530</name>
</gene>
<dbReference type="SUPFAM" id="SSF48498">
    <property type="entry name" value="Tetracyclin repressor-like, C-terminal domain"/>
    <property type="match status" value="1"/>
</dbReference>
<dbReference type="InterPro" id="IPR036271">
    <property type="entry name" value="Tet_transcr_reg_TetR-rel_C_sf"/>
</dbReference>
<dbReference type="OrthoDB" id="9796019at2"/>
<dbReference type="KEGG" id="cmh:VO01_12530"/>
<dbReference type="Pfam" id="PF00440">
    <property type="entry name" value="TetR_N"/>
    <property type="match status" value="1"/>
</dbReference>
<evidence type="ECO:0000256" key="3">
    <source>
        <dbReference type="ARBA" id="ARBA00023163"/>
    </source>
</evidence>
<dbReference type="Pfam" id="PF16859">
    <property type="entry name" value="TetR_C_11"/>
    <property type="match status" value="1"/>
</dbReference>